<evidence type="ECO:0000313" key="1">
    <source>
        <dbReference type="EMBL" id="VVC97403.1"/>
    </source>
</evidence>
<name>A0A5E4QIP1_9NEOP</name>
<dbReference type="EMBL" id="FZQP02003168">
    <property type="protein sequence ID" value="VVC97403.1"/>
    <property type="molecule type" value="Genomic_DNA"/>
</dbReference>
<dbReference type="AlphaFoldDB" id="A0A5E4QIP1"/>
<reference evidence="1 2" key="1">
    <citation type="submission" date="2017-07" db="EMBL/GenBank/DDBJ databases">
        <authorList>
            <person name="Talla V."/>
            <person name="Backstrom N."/>
        </authorList>
    </citation>
    <scope>NUCLEOTIDE SEQUENCE [LARGE SCALE GENOMIC DNA]</scope>
</reference>
<protein>
    <submittedName>
        <fullName evidence="1">Uncharacterized protein</fullName>
    </submittedName>
</protein>
<proteinExistence type="predicted"/>
<organism evidence="1 2">
    <name type="scientific">Leptidea sinapis</name>
    <dbReference type="NCBI Taxonomy" id="189913"/>
    <lineage>
        <taxon>Eukaryota</taxon>
        <taxon>Metazoa</taxon>
        <taxon>Ecdysozoa</taxon>
        <taxon>Arthropoda</taxon>
        <taxon>Hexapoda</taxon>
        <taxon>Insecta</taxon>
        <taxon>Pterygota</taxon>
        <taxon>Neoptera</taxon>
        <taxon>Endopterygota</taxon>
        <taxon>Lepidoptera</taxon>
        <taxon>Glossata</taxon>
        <taxon>Ditrysia</taxon>
        <taxon>Papilionoidea</taxon>
        <taxon>Pieridae</taxon>
        <taxon>Dismorphiinae</taxon>
        <taxon>Leptidea</taxon>
    </lineage>
</organism>
<gene>
    <name evidence="1" type="ORF">LSINAPIS_LOCUS8691</name>
</gene>
<sequence length="73" mass="8049">MLFVLASPSLAEFPAKIFDEGTKMAPAVPPGEKCKSIIEGLAEIRVESNIVSYNPVQEFNRDVRKAVHSTFVK</sequence>
<evidence type="ECO:0000313" key="2">
    <source>
        <dbReference type="Proteomes" id="UP000324832"/>
    </source>
</evidence>
<keyword evidence="2" id="KW-1185">Reference proteome</keyword>
<accession>A0A5E4QIP1</accession>
<dbReference type="Proteomes" id="UP000324832">
    <property type="component" value="Unassembled WGS sequence"/>
</dbReference>